<sequence length="372" mass="39238">MKKVWLTGAALAAGLLLSTSAFAQIKIGIGAPITGPSAASGAQIKQGAELAIKNLNAAGGVLGQKLESTVGDDVSDPKQGVSVANKFVGDGVTWVVGHYNSGVTIPASEVYGDNGIVAITPAATNEKVTDRKLWGMFRTCGRDDQQAKVWVDYVKATYPGKKIAIVHDKTTYGQGLGENAKKLMAADGMKEVLFEGVNTGEKDYSAIVTKLKAVGADVLIYGGLYTEAALILKQLRDQGMQTVMVSGDGLVSSEFATIGGDAVIGTQMSFAPKAEDDPANAAIVKQFKDSGFTPEGYTLKAYAAVQVLAQAAEEAKSADPQKMAEVMHSGKTFKTVIGDVSYDDKGDMKQIDYVIFSWKKGPDGKIDFFQNK</sequence>
<evidence type="ECO:0000256" key="4">
    <source>
        <dbReference type="ARBA" id="ARBA00022970"/>
    </source>
</evidence>
<organism evidence="7 8">
    <name type="scientific">Labrys okinawensis</name>
    <dbReference type="NCBI Taxonomy" id="346911"/>
    <lineage>
        <taxon>Bacteria</taxon>
        <taxon>Pseudomonadati</taxon>
        <taxon>Pseudomonadota</taxon>
        <taxon>Alphaproteobacteria</taxon>
        <taxon>Hyphomicrobiales</taxon>
        <taxon>Xanthobacteraceae</taxon>
        <taxon>Labrys</taxon>
    </lineage>
</organism>
<comment type="caution">
    <text evidence="7">The sequence shown here is derived from an EMBL/GenBank/DDBJ whole genome shotgun (WGS) entry which is preliminary data.</text>
</comment>
<dbReference type="Gene3D" id="3.40.50.2300">
    <property type="match status" value="2"/>
</dbReference>
<evidence type="ECO:0000256" key="3">
    <source>
        <dbReference type="ARBA" id="ARBA00022729"/>
    </source>
</evidence>
<dbReference type="PANTHER" id="PTHR47151">
    <property type="entry name" value="LEU/ILE/VAL-BINDING ABC TRANSPORTER SUBUNIT"/>
    <property type="match status" value="1"/>
</dbReference>
<dbReference type="InterPro" id="IPR028082">
    <property type="entry name" value="Peripla_BP_I"/>
</dbReference>
<evidence type="ECO:0000313" key="7">
    <source>
        <dbReference type="EMBL" id="PRH86506.1"/>
    </source>
</evidence>
<evidence type="ECO:0000313" key="8">
    <source>
        <dbReference type="Proteomes" id="UP000237682"/>
    </source>
</evidence>
<reference evidence="7 8" key="1">
    <citation type="submission" date="2018-02" db="EMBL/GenBank/DDBJ databases">
        <title>Whole genome sequencing of endophytic bacterium.</title>
        <authorList>
            <person name="Eedara R."/>
            <person name="Podile A.R."/>
        </authorList>
    </citation>
    <scope>NUCLEOTIDE SEQUENCE [LARGE SCALE GENOMIC DNA]</scope>
    <source>
        <strain evidence="7 8">RP1T</strain>
    </source>
</reference>
<accession>A0A2S9QAY2</accession>
<dbReference type="AlphaFoldDB" id="A0A2S9QAY2"/>
<feature type="chain" id="PRO_5015705376" evidence="5">
    <location>
        <begin position="24"/>
        <end position="372"/>
    </location>
</feature>
<protein>
    <submittedName>
        <fullName evidence="7">Branched chain amino acid ABC transporter substrate-binding protein</fullName>
    </submittedName>
</protein>
<comment type="similarity">
    <text evidence="1">Belongs to the leucine-binding protein family.</text>
</comment>
<dbReference type="InterPro" id="IPR000709">
    <property type="entry name" value="Leu_Ile_Val-bd"/>
</dbReference>
<proteinExistence type="inferred from homology"/>
<dbReference type="OrthoDB" id="9768386at2"/>
<keyword evidence="4" id="KW-0029">Amino-acid transport</keyword>
<keyword evidence="3 5" id="KW-0732">Signal</keyword>
<keyword evidence="8" id="KW-1185">Reference proteome</keyword>
<dbReference type="PANTHER" id="PTHR47151:SF2">
    <property type="entry name" value="AMINO ACID BINDING PROTEIN"/>
    <property type="match status" value="1"/>
</dbReference>
<dbReference type="SUPFAM" id="SSF53822">
    <property type="entry name" value="Periplasmic binding protein-like I"/>
    <property type="match status" value="1"/>
</dbReference>
<dbReference type="Pfam" id="PF13458">
    <property type="entry name" value="Peripla_BP_6"/>
    <property type="match status" value="1"/>
</dbReference>
<evidence type="ECO:0000259" key="6">
    <source>
        <dbReference type="Pfam" id="PF13458"/>
    </source>
</evidence>
<evidence type="ECO:0000256" key="5">
    <source>
        <dbReference type="SAM" id="SignalP"/>
    </source>
</evidence>
<keyword evidence="2" id="KW-0813">Transport</keyword>
<feature type="domain" description="Leucine-binding protein" evidence="6">
    <location>
        <begin position="24"/>
        <end position="361"/>
    </location>
</feature>
<name>A0A2S9QAY2_9HYPH</name>
<dbReference type="PRINTS" id="PR00337">
    <property type="entry name" value="LEUILEVALBP"/>
</dbReference>
<feature type="signal peptide" evidence="5">
    <location>
        <begin position="1"/>
        <end position="23"/>
    </location>
</feature>
<dbReference type="GO" id="GO:0006865">
    <property type="term" value="P:amino acid transport"/>
    <property type="evidence" value="ECO:0007669"/>
    <property type="project" value="UniProtKB-KW"/>
</dbReference>
<gene>
    <name evidence="7" type="ORF">C5L14_14290</name>
</gene>
<dbReference type="Proteomes" id="UP000237682">
    <property type="component" value="Unassembled WGS sequence"/>
</dbReference>
<evidence type="ECO:0000256" key="1">
    <source>
        <dbReference type="ARBA" id="ARBA00010062"/>
    </source>
</evidence>
<dbReference type="CDD" id="cd06342">
    <property type="entry name" value="PBP1_ABC_LIVBP-like"/>
    <property type="match status" value="1"/>
</dbReference>
<evidence type="ECO:0000256" key="2">
    <source>
        <dbReference type="ARBA" id="ARBA00022448"/>
    </source>
</evidence>
<dbReference type="InterPro" id="IPR028081">
    <property type="entry name" value="Leu-bd"/>
</dbReference>
<dbReference type="RefSeq" id="WP_105862735.1">
    <property type="nucleotide sequence ID" value="NZ_PUEJ01000005.1"/>
</dbReference>
<dbReference type="EMBL" id="PUEJ01000005">
    <property type="protein sequence ID" value="PRH86506.1"/>
    <property type="molecule type" value="Genomic_DNA"/>
</dbReference>